<evidence type="ECO:0000313" key="2">
    <source>
        <dbReference type="EMBL" id="QZT33199.1"/>
    </source>
</evidence>
<protein>
    <submittedName>
        <fullName evidence="1">Uncharacterized protein</fullName>
    </submittedName>
</protein>
<dbReference type="EMBL" id="CP082237">
    <property type="protein sequence ID" value="QZT33199.1"/>
    <property type="molecule type" value="Genomic_DNA"/>
</dbReference>
<dbReference type="Proteomes" id="UP000010716">
    <property type="component" value="Unassembled WGS sequence"/>
</dbReference>
<sequence>MNNTPFGCGHMNRGDMLNVTLSAPLKQLKEEHVPLRKAMDVFYATAQRIKRAFSNG</sequence>
<reference evidence="2" key="3">
    <citation type="submission" date="2021-08" db="EMBL/GenBank/DDBJ databases">
        <authorList>
            <person name="de Jong S."/>
            <person name="van den Broek M."/>
            <person name="Merkel A."/>
            <person name="de la Torre Cortes P."/>
            <person name="Kalamorz F."/>
            <person name="Cook G."/>
            <person name="van Loosdrecht M."/>
            <person name="McMillan D."/>
        </authorList>
    </citation>
    <scope>NUCLEOTIDE SEQUENCE</scope>
    <source>
        <strain evidence="2">TA2.A1</strain>
    </source>
</reference>
<reference evidence="1 3" key="1">
    <citation type="journal article" date="2011" name="J. Bacteriol.">
        <title>Draft genome sequence of the thermoalkaliphilic Caldalkalibacillus thermarum strain TA2.A1.</title>
        <authorList>
            <person name="Kalamorz F."/>
            <person name="Keis S."/>
            <person name="McMillan D.G."/>
            <person name="Olsson K."/>
            <person name="Stanton J.A."/>
            <person name="Stockwell P."/>
            <person name="Black M.A."/>
            <person name="Klingeman D.M."/>
            <person name="Land M.L."/>
            <person name="Han C.S."/>
            <person name="Martin S.L."/>
            <person name="Becher S.A."/>
            <person name="Peddie C.J."/>
            <person name="Morgan H.W."/>
            <person name="Matthies D."/>
            <person name="Preiss L."/>
            <person name="Meier T."/>
            <person name="Brown S.D."/>
            <person name="Cook G.M."/>
        </authorList>
    </citation>
    <scope>NUCLEOTIDE SEQUENCE [LARGE SCALE GENOMIC DNA]</scope>
    <source>
        <strain evidence="1 3">TA2.A1</strain>
    </source>
</reference>
<name>F5L835_CALTT</name>
<accession>F5L835</accession>
<dbReference type="EMBL" id="AFCE01000148">
    <property type="protein sequence ID" value="EGL82448.1"/>
    <property type="molecule type" value="Genomic_DNA"/>
</dbReference>
<dbReference type="OrthoDB" id="9792554at2"/>
<dbReference type="Proteomes" id="UP000825179">
    <property type="component" value="Chromosome"/>
</dbReference>
<dbReference type="AlphaFoldDB" id="F5L835"/>
<evidence type="ECO:0000313" key="1">
    <source>
        <dbReference type="EMBL" id="EGL82448.1"/>
    </source>
</evidence>
<reference evidence="2 4" key="2">
    <citation type="journal article" date="2020" name="Extremophiles">
        <title>Genomic analysis of Caldalkalibacillus thermarum TA2.A1 reveals aerobic alkaliphilic metabolism and evolutionary hallmarks linking alkaliphilic bacteria and plant life.</title>
        <authorList>
            <person name="de Jong S.I."/>
            <person name="van den Broek M.A."/>
            <person name="Merkel A.Y."/>
            <person name="de la Torre Cortes P."/>
            <person name="Kalamorz F."/>
            <person name="Cook G.M."/>
            <person name="van Loosdrecht M.C.M."/>
            <person name="McMillan D.G.G."/>
        </authorList>
    </citation>
    <scope>NUCLEOTIDE SEQUENCE [LARGE SCALE GENOMIC DNA]</scope>
    <source>
        <strain evidence="2 4">TA2.A1</strain>
    </source>
</reference>
<organism evidence="1 3">
    <name type="scientific">Caldalkalibacillus thermarum (strain TA2.A1)</name>
    <dbReference type="NCBI Taxonomy" id="986075"/>
    <lineage>
        <taxon>Bacteria</taxon>
        <taxon>Bacillati</taxon>
        <taxon>Bacillota</taxon>
        <taxon>Bacilli</taxon>
        <taxon>Bacillales</taxon>
        <taxon>Bacillaceae</taxon>
        <taxon>Caldalkalibacillus</taxon>
    </lineage>
</organism>
<keyword evidence="4" id="KW-1185">Reference proteome</keyword>
<evidence type="ECO:0000313" key="3">
    <source>
        <dbReference type="Proteomes" id="UP000010716"/>
    </source>
</evidence>
<evidence type="ECO:0000313" key="4">
    <source>
        <dbReference type="Proteomes" id="UP000825179"/>
    </source>
</evidence>
<dbReference type="KEGG" id="cthu:HUR95_12960"/>
<proteinExistence type="predicted"/>
<dbReference type="RefSeq" id="WP_007505195.1">
    <property type="nucleotide sequence ID" value="NZ_AFCE01000148.1"/>
</dbReference>
<gene>
    <name evidence="1" type="ORF">CathTA2_1985</name>
    <name evidence="2" type="ORF">HUR95_12960</name>
</gene>